<proteinExistence type="predicted"/>
<sequence>MTPNFNLPVIINQGDAVVVYFNVTYNGSVPNQMIYEANFNYTANSVPDNFSISPAKIGVGNSPIYDYYDYGRDIIITDKLRSGINYSGTKYIYGACPLVVNETNYNSAKNFNYTNIIGDANTGTNITWNLTQLAPTYNNTITIPYVINNSGTFITQPRFCILIDSLWLGGTTGTYPVNLGASVNYTDNTWNETKSVSSNVPETDVHGPVINVTKNITDIYIFIPPEPSHCQYIYPYDPNKPNFTEPYPRIPYNITSMVCMLIKVRNDGDAIASNVTITEVLPPNSTYIPYSAGYQGCNPSSPRESYRLNPTDVAYNSPSQNYTTLNYTITDIAPGGTYQILVCVNVTPNETNGIDPGDNVVINEPVNASFMSDLFPGGKFSTSNYEQLNVSSNETILSINKTASLSSLNATIPTLINLTINVTNIGFVMAEPVYIIDDISLYNSTYQMSANITCVRIYLVNSTGGVNASNNTCDSGSGMTGTVGYANYTYYGIYSGNPGQNGYIYTLKYSPLSNLSAGDSFIINVTLNLTVNLSAENIRLNYDPKTWADNAILKEAPPVEVNVTVFGPRLNISKEVSRICPSPIDKTCVATCSGSGSGNGSSWSNAKCLSNNQTENSTPENISGTTQKYYKYVLDGWSYINITMSGNLVGVSPYIKLYTDWNGTQPHSTKYDCYNTTSGTSPQSTCISIRPLPPGTYYVYEEINATSGDINTTFKATCYSDECWNKDYMIADQANPNNTLDLWFNVSNNLPWQEATLTAYNIIIYDELQKFCTCLGFQQVE</sequence>
<evidence type="ECO:0000313" key="1">
    <source>
        <dbReference type="EMBL" id="CEG13099.1"/>
    </source>
</evidence>
<evidence type="ECO:0008006" key="2">
    <source>
        <dbReference type="Google" id="ProtNLM"/>
    </source>
</evidence>
<gene>
    <name evidence="1" type="ORF">MSIBF_A3220001</name>
</gene>
<name>A0A098EC61_9ZZZZ</name>
<protein>
    <recommendedName>
        <fullName evidence="2">DUF11 domain-containing protein</fullName>
    </recommendedName>
</protein>
<accession>A0A098EC61</accession>
<dbReference type="EMBL" id="CCXY01000249">
    <property type="protein sequence ID" value="CEG13099.1"/>
    <property type="molecule type" value="Genomic_DNA"/>
</dbReference>
<reference evidence="1" key="1">
    <citation type="submission" date="2014-09" db="EMBL/GenBank/DDBJ databases">
        <authorList>
            <person name="Probst J Alexander"/>
        </authorList>
    </citation>
    <scope>NUCLEOTIDE SEQUENCE</scope>
</reference>
<organism evidence="1">
    <name type="scientific">groundwater metagenome</name>
    <dbReference type="NCBI Taxonomy" id="717931"/>
    <lineage>
        <taxon>unclassified sequences</taxon>
        <taxon>metagenomes</taxon>
        <taxon>ecological metagenomes</taxon>
    </lineage>
</organism>
<dbReference type="AlphaFoldDB" id="A0A098EC61"/>